<dbReference type="GO" id="GO:0004739">
    <property type="term" value="F:pyruvate dehydrogenase (acetyl-transferring) activity"/>
    <property type="evidence" value="ECO:0007669"/>
    <property type="project" value="UniProtKB-EC"/>
</dbReference>
<dbReference type="Proteomes" id="UP000236990">
    <property type="component" value="Unassembled WGS sequence"/>
</dbReference>
<organism evidence="5 6">
    <name type="scientific">Lactiplantibacillus plantarum subsp. plantarum</name>
    <dbReference type="NCBI Taxonomy" id="337330"/>
    <lineage>
        <taxon>Bacteria</taxon>
        <taxon>Bacillati</taxon>
        <taxon>Bacillota</taxon>
        <taxon>Bacilli</taxon>
        <taxon>Lactobacillales</taxon>
        <taxon>Lactobacillaceae</taxon>
        <taxon>Lactiplantibacillus</taxon>
    </lineage>
</organism>
<proteinExistence type="predicted"/>
<keyword evidence="2 5" id="KW-0560">Oxidoreductase</keyword>
<sequence length="40" mass="4446">MDFLAVYEVTKAAREYAAAGNGPVMIETLTYGWPAYECWG</sequence>
<dbReference type="InterPro" id="IPR029061">
    <property type="entry name" value="THDP-binding"/>
</dbReference>
<name>A0A2S3U228_LACPN</name>
<dbReference type="SUPFAM" id="SSF52518">
    <property type="entry name" value="Thiamin diphosphate-binding fold (THDP-binding)"/>
    <property type="match status" value="1"/>
</dbReference>
<evidence type="ECO:0000256" key="1">
    <source>
        <dbReference type="ARBA" id="ARBA00001964"/>
    </source>
</evidence>
<comment type="cofactor">
    <cofactor evidence="1">
        <name>thiamine diphosphate</name>
        <dbReference type="ChEBI" id="CHEBI:58937"/>
    </cofactor>
</comment>
<evidence type="ECO:0000256" key="2">
    <source>
        <dbReference type="ARBA" id="ARBA00023002"/>
    </source>
</evidence>
<dbReference type="AlphaFoldDB" id="A0A2S3U228"/>
<evidence type="ECO:0000313" key="5">
    <source>
        <dbReference type="EMBL" id="POD82104.1"/>
    </source>
</evidence>
<comment type="caution">
    <text evidence="5">The sequence shown here is derived from an EMBL/GenBank/DDBJ whole genome shotgun (WGS) entry which is preliminary data.</text>
</comment>
<dbReference type="EC" id="1.2.4.1" evidence="5"/>
<evidence type="ECO:0000259" key="4">
    <source>
        <dbReference type="Pfam" id="PF00676"/>
    </source>
</evidence>
<accession>A0A2S3U228</accession>
<dbReference type="Gene3D" id="3.40.50.970">
    <property type="match status" value="1"/>
</dbReference>
<dbReference type="EMBL" id="NKCZ01000124">
    <property type="protein sequence ID" value="POD82104.1"/>
    <property type="molecule type" value="Genomic_DNA"/>
</dbReference>
<evidence type="ECO:0000256" key="3">
    <source>
        <dbReference type="ARBA" id="ARBA00023052"/>
    </source>
</evidence>
<feature type="domain" description="Dehydrogenase E1 component" evidence="4">
    <location>
        <begin position="1"/>
        <end position="31"/>
    </location>
</feature>
<keyword evidence="3" id="KW-0786">Thiamine pyrophosphate</keyword>
<gene>
    <name evidence="5" type="ORF">S101258_02971</name>
</gene>
<evidence type="ECO:0000313" key="6">
    <source>
        <dbReference type="Proteomes" id="UP000236990"/>
    </source>
</evidence>
<protein>
    <submittedName>
        <fullName evidence="5">Pyruvate dehydrogenase (Acetyl-transferring)</fullName>
        <ecNumber evidence="5">1.2.4.1</ecNumber>
    </submittedName>
</protein>
<reference evidence="5 6" key="1">
    <citation type="submission" date="2017-06" db="EMBL/GenBank/DDBJ databases">
        <title>Genome sequence of Lactobacillus plantarum subsp. plantarum strain SRCM101258.</title>
        <authorList>
            <person name="Cho S.H."/>
        </authorList>
    </citation>
    <scope>NUCLEOTIDE SEQUENCE [LARGE SCALE GENOMIC DNA]</scope>
    <source>
        <strain evidence="5 6">SRCM101258</strain>
    </source>
</reference>
<dbReference type="InterPro" id="IPR001017">
    <property type="entry name" value="DH_E1"/>
</dbReference>
<dbReference type="Pfam" id="PF00676">
    <property type="entry name" value="E1_dh"/>
    <property type="match status" value="1"/>
</dbReference>
<keyword evidence="5" id="KW-0670">Pyruvate</keyword>